<dbReference type="Pfam" id="PF00441">
    <property type="entry name" value="Acyl-CoA_dh_1"/>
    <property type="match status" value="1"/>
</dbReference>
<dbReference type="EMBL" id="BMMU01000001">
    <property type="protein sequence ID" value="GGJ09496.1"/>
    <property type="molecule type" value="Genomic_DNA"/>
</dbReference>
<dbReference type="GO" id="GO:0050660">
    <property type="term" value="F:flavin adenine dinucleotide binding"/>
    <property type="evidence" value="ECO:0007669"/>
    <property type="project" value="InterPro"/>
</dbReference>
<dbReference type="SUPFAM" id="SSF47203">
    <property type="entry name" value="Acyl-CoA dehydrogenase C-terminal domain-like"/>
    <property type="match status" value="1"/>
</dbReference>
<proteinExistence type="inferred from homology"/>
<keyword evidence="3" id="KW-0285">Flavoprotein</keyword>
<reference evidence="8" key="1">
    <citation type="journal article" date="2014" name="Int. J. Syst. Evol. Microbiol.">
        <title>Complete genome sequence of Corynebacterium casei LMG S-19264T (=DSM 44701T), isolated from a smear-ripened cheese.</title>
        <authorList>
            <consortium name="US DOE Joint Genome Institute (JGI-PGF)"/>
            <person name="Walter F."/>
            <person name="Albersmeier A."/>
            <person name="Kalinowski J."/>
            <person name="Ruckert C."/>
        </authorList>
    </citation>
    <scope>NUCLEOTIDE SEQUENCE</scope>
    <source>
        <strain evidence="8">CGMCC 4.7272</strain>
    </source>
</reference>
<evidence type="ECO:0000313" key="9">
    <source>
        <dbReference type="Proteomes" id="UP000625682"/>
    </source>
</evidence>
<dbReference type="PANTHER" id="PTHR43884:SF20">
    <property type="entry name" value="ACYL-COA DEHYDROGENASE FADE28"/>
    <property type="match status" value="1"/>
</dbReference>
<evidence type="ECO:0000256" key="2">
    <source>
        <dbReference type="ARBA" id="ARBA00009347"/>
    </source>
</evidence>
<reference evidence="8" key="2">
    <citation type="submission" date="2020-09" db="EMBL/GenBank/DDBJ databases">
        <authorList>
            <person name="Sun Q."/>
            <person name="Zhou Y."/>
        </authorList>
    </citation>
    <scope>NUCLEOTIDE SEQUENCE</scope>
    <source>
        <strain evidence="8">CGMCC 4.7272</strain>
    </source>
</reference>
<dbReference type="Pfam" id="PF02771">
    <property type="entry name" value="Acyl-CoA_dh_N"/>
    <property type="match status" value="1"/>
</dbReference>
<protein>
    <submittedName>
        <fullName evidence="8">Acyl-CoA dehydrogenase</fullName>
    </submittedName>
</protein>
<dbReference type="AlphaFoldDB" id="A0A917NLE7"/>
<evidence type="ECO:0000313" key="8">
    <source>
        <dbReference type="EMBL" id="GGJ09496.1"/>
    </source>
</evidence>
<dbReference type="Proteomes" id="UP000625682">
    <property type="component" value="Unassembled WGS sequence"/>
</dbReference>
<dbReference type="InterPro" id="IPR013786">
    <property type="entry name" value="AcylCoA_DH/ox_N"/>
</dbReference>
<keyword evidence="9" id="KW-1185">Reference proteome</keyword>
<dbReference type="InterPro" id="IPR009075">
    <property type="entry name" value="AcylCo_DH/oxidase_C"/>
</dbReference>
<feature type="domain" description="Acyl-CoA dehydrogenase/oxidase C-terminal" evidence="6">
    <location>
        <begin position="166"/>
        <end position="272"/>
    </location>
</feature>
<gene>
    <name evidence="8" type="primary">fadE33</name>
    <name evidence="8" type="ORF">GCM10012282_02710</name>
</gene>
<evidence type="ECO:0000256" key="3">
    <source>
        <dbReference type="ARBA" id="ARBA00022630"/>
    </source>
</evidence>
<name>A0A917NLE7_9ACTN</name>
<dbReference type="Gene3D" id="1.10.540.10">
    <property type="entry name" value="Acyl-CoA dehydrogenase/oxidase, N-terminal domain"/>
    <property type="match status" value="1"/>
</dbReference>
<comment type="cofactor">
    <cofactor evidence="1">
        <name>FAD</name>
        <dbReference type="ChEBI" id="CHEBI:57692"/>
    </cofactor>
</comment>
<comment type="similarity">
    <text evidence="2">Belongs to the acyl-CoA dehydrogenase family.</text>
</comment>
<dbReference type="InterPro" id="IPR009100">
    <property type="entry name" value="AcylCoA_DH/oxidase_NM_dom_sf"/>
</dbReference>
<evidence type="ECO:0000259" key="7">
    <source>
        <dbReference type="Pfam" id="PF02771"/>
    </source>
</evidence>
<sequence>MRFQLTDDQRALRAGVRELLTARFGRERLRAAMDAAETPELDRGLWRELGTAGFFSLRLPEAAGGVGLGLPEAVLAFEEAGRVLLPGPLIATHLAAGVVPGAATGETVVTVVDGGGVVEWLGAADVVRGDAAGAVPMRSADPLTPLHRVAGPDSGDRTDVLLTSLLSAAEQLGTAARVCELAAQHARTREQFGRPIGAFQAVQQLCAGILVRVELARAAVYAAAVTADPADIAAARLLADEAAVRGARDCLQVHGGMGFTWESDVHLHLKRAWVRARRPGSVTECEEVLAETLLSEAR</sequence>
<dbReference type="Gene3D" id="1.20.140.10">
    <property type="entry name" value="Butyryl-CoA Dehydrogenase, subunit A, domain 3"/>
    <property type="match status" value="1"/>
</dbReference>
<organism evidence="8 9">
    <name type="scientific">Streptomyces lacrimifluminis</name>
    <dbReference type="NCBI Taxonomy" id="1500077"/>
    <lineage>
        <taxon>Bacteria</taxon>
        <taxon>Bacillati</taxon>
        <taxon>Actinomycetota</taxon>
        <taxon>Actinomycetes</taxon>
        <taxon>Kitasatosporales</taxon>
        <taxon>Streptomycetaceae</taxon>
        <taxon>Streptomyces</taxon>
    </lineage>
</organism>
<dbReference type="SUPFAM" id="SSF56645">
    <property type="entry name" value="Acyl-CoA dehydrogenase NM domain-like"/>
    <property type="match status" value="1"/>
</dbReference>
<evidence type="ECO:0000256" key="5">
    <source>
        <dbReference type="ARBA" id="ARBA00023002"/>
    </source>
</evidence>
<evidence type="ECO:0000256" key="4">
    <source>
        <dbReference type="ARBA" id="ARBA00022827"/>
    </source>
</evidence>
<keyword evidence="5" id="KW-0560">Oxidoreductase</keyword>
<keyword evidence="4" id="KW-0274">FAD</keyword>
<evidence type="ECO:0000256" key="1">
    <source>
        <dbReference type="ARBA" id="ARBA00001974"/>
    </source>
</evidence>
<evidence type="ECO:0000259" key="6">
    <source>
        <dbReference type="Pfam" id="PF00441"/>
    </source>
</evidence>
<accession>A0A917NLE7</accession>
<dbReference type="PANTHER" id="PTHR43884">
    <property type="entry name" value="ACYL-COA DEHYDROGENASE"/>
    <property type="match status" value="1"/>
</dbReference>
<feature type="domain" description="Acyl-CoA dehydrogenase/oxidase N-terminal" evidence="7">
    <location>
        <begin position="6"/>
        <end position="95"/>
    </location>
</feature>
<dbReference type="GO" id="GO:0003995">
    <property type="term" value="F:acyl-CoA dehydrogenase activity"/>
    <property type="evidence" value="ECO:0007669"/>
    <property type="project" value="TreeGrafter"/>
</dbReference>
<dbReference type="InterPro" id="IPR036250">
    <property type="entry name" value="AcylCo_DH-like_C"/>
</dbReference>
<comment type="caution">
    <text evidence="8">The sequence shown here is derived from an EMBL/GenBank/DDBJ whole genome shotgun (WGS) entry which is preliminary data.</text>
</comment>
<dbReference type="InterPro" id="IPR037069">
    <property type="entry name" value="AcylCoA_DH/ox_N_sf"/>
</dbReference>
<dbReference type="RefSeq" id="WP_189145334.1">
    <property type="nucleotide sequence ID" value="NZ_BAABER010000004.1"/>
</dbReference>